<dbReference type="AlphaFoldDB" id="A0A8J2V9X4"/>
<dbReference type="RefSeq" id="WP_308420131.1">
    <property type="nucleotide sequence ID" value="NZ_BMGK01000004.1"/>
</dbReference>
<evidence type="ECO:0000313" key="3">
    <source>
        <dbReference type="Proteomes" id="UP000652231"/>
    </source>
</evidence>
<proteinExistence type="predicted"/>
<organism evidence="2 3">
    <name type="scientific">Planktosalinus lacus</name>
    <dbReference type="NCBI Taxonomy" id="1526573"/>
    <lineage>
        <taxon>Bacteria</taxon>
        <taxon>Pseudomonadati</taxon>
        <taxon>Bacteroidota</taxon>
        <taxon>Flavobacteriia</taxon>
        <taxon>Flavobacteriales</taxon>
        <taxon>Flavobacteriaceae</taxon>
        <taxon>Planktosalinus</taxon>
    </lineage>
</organism>
<gene>
    <name evidence="2" type="ORF">GCM10011312_12080</name>
</gene>
<comment type="caution">
    <text evidence="2">The sequence shown here is derived from an EMBL/GenBank/DDBJ whole genome shotgun (WGS) entry which is preliminary data.</text>
</comment>
<evidence type="ECO:0000256" key="1">
    <source>
        <dbReference type="SAM" id="Phobius"/>
    </source>
</evidence>
<name>A0A8J2V9X4_9FLAO</name>
<keyword evidence="1" id="KW-0812">Transmembrane</keyword>
<feature type="transmembrane region" description="Helical" evidence="1">
    <location>
        <begin position="44"/>
        <end position="63"/>
    </location>
</feature>
<dbReference type="Proteomes" id="UP000652231">
    <property type="component" value="Unassembled WGS sequence"/>
</dbReference>
<feature type="transmembrane region" description="Helical" evidence="1">
    <location>
        <begin position="5"/>
        <end position="24"/>
    </location>
</feature>
<keyword evidence="1" id="KW-0472">Membrane</keyword>
<keyword evidence="1" id="KW-1133">Transmembrane helix</keyword>
<evidence type="ECO:0000313" key="2">
    <source>
        <dbReference type="EMBL" id="GGD89782.1"/>
    </source>
</evidence>
<keyword evidence="3" id="KW-1185">Reference proteome</keyword>
<accession>A0A8J2V9X4</accession>
<reference evidence="2" key="2">
    <citation type="submission" date="2020-09" db="EMBL/GenBank/DDBJ databases">
        <authorList>
            <person name="Sun Q."/>
            <person name="Zhou Y."/>
        </authorList>
    </citation>
    <scope>NUCLEOTIDE SEQUENCE</scope>
    <source>
        <strain evidence="2">CGMCC 1.12924</strain>
    </source>
</reference>
<sequence>MKKEIIIGFLVGIAANLAGMYLYIFFFLDYDFETSIQLARENDSIGNLIGLGAILNLIVFFLFIKKRQLYRARGVLLATIIAALFILFSKF</sequence>
<reference evidence="2" key="1">
    <citation type="journal article" date="2014" name="Int. J. Syst. Evol. Microbiol.">
        <title>Complete genome sequence of Corynebacterium casei LMG S-19264T (=DSM 44701T), isolated from a smear-ripened cheese.</title>
        <authorList>
            <consortium name="US DOE Joint Genome Institute (JGI-PGF)"/>
            <person name="Walter F."/>
            <person name="Albersmeier A."/>
            <person name="Kalinowski J."/>
            <person name="Ruckert C."/>
        </authorList>
    </citation>
    <scope>NUCLEOTIDE SEQUENCE</scope>
    <source>
        <strain evidence="2">CGMCC 1.12924</strain>
    </source>
</reference>
<protein>
    <submittedName>
        <fullName evidence="2">Uncharacterized protein</fullName>
    </submittedName>
</protein>
<feature type="transmembrane region" description="Helical" evidence="1">
    <location>
        <begin position="70"/>
        <end position="88"/>
    </location>
</feature>
<dbReference type="EMBL" id="BMGK01000004">
    <property type="protein sequence ID" value="GGD89782.1"/>
    <property type="molecule type" value="Genomic_DNA"/>
</dbReference>